<comment type="similarity">
    <text evidence="2">Belongs to the N-acetylmuramoyl-L-alanine amidase 2 family.</text>
</comment>
<sequence length="247" mass="26538">MDIAGHWSPNFDTRADNRAPDMVVIHYTGMDTAEAALERLQDPEAKVSAHYLIDEAGRAYALVPEFERAWHAGVSSWEGETDVNSLSIGIELANTGHEFGYPDFPAAQIATLVDLMAEIFSRWPMEPGRVVGHSDVAPGRKADPGEKFPWKTLADAGFALWVEPAPLAAGPTLGPGDSGDGVRDLQSALALAGYSIEVDGIYGETTLETVTAFQRRQRPESVDGIADLSTLKTLAAFLAVLKSPSTE</sequence>
<dbReference type="InterPro" id="IPR002502">
    <property type="entry name" value="Amidase_domain"/>
</dbReference>
<keyword evidence="5" id="KW-0961">Cell wall biogenesis/degradation</keyword>
<dbReference type="GO" id="GO:0009253">
    <property type="term" value="P:peptidoglycan catabolic process"/>
    <property type="evidence" value="ECO:0007669"/>
    <property type="project" value="InterPro"/>
</dbReference>
<dbReference type="PANTHER" id="PTHR30417:SF1">
    <property type="entry name" value="N-ACETYLMURAMOYL-L-ALANINE AMIDASE AMID"/>
    <property type="match status" value="1"/>
</dbReference>
<dbReference type="OrthoDB" id="9794842at2"/>
<gene>
    <name evidence="7" type="ORF">BN1012_Phect476</name>
</gene>
<dbReference type="AlphaFoldDB" id="X5MKL6"/>
<organism evidence="7 8">
    <name type="scientific">Candidatus Phaeomarinibacter ectocarpi</name>
    <dbReference type="NCBI Taxonomy" id="1458461"/>
    <lineage>
        <taxon>Bacteria</taxon>
        <taxon>Pseudomonadati</taxon>
        <taxon>Pseudomonadota</taxon>
        <taxon>Alphaproteobacteria</taxon>
        <taxon>Hyphomicrobiales</taxon>
        <taxon>Parvibaculaceae</taxon>
        <taxon>Candidatus Phaeomarinibacter</taxon>
    </lineage>
</organism>
<dbReference type="SUPFAM" id="SSF55846">
    <property type="entry name" value="N-acetylmuramoyl-L-alanine amidase-like"/>
    <property type="match status" value="1"/>
</dbReference>
<dbReference type="InterPro" id="IPR036365">
    <property type="entry name" value="PGBD-like_sf"/>
</dbReference>
<evidence type="ECO:0000256" key="1">
    <source>
        <dbReference type="ARBA" id="ARBA00001561"/>
    </source>
</evidence>
<accession>X5MKL6</accession>
<dbReference type="SMART" id="SM00644">
    <property type="entry name" value="Ami_2"/>
    <property type="match status" value="1"/>
</dbReference>
<dbReference type="GO" id="GO:0071555">
    <property type="term" value="P:cell wall organization"/>
    <property type="evidence" value="ECO:0007669"/>
    <property type="project" value="UniProtKB-KW"/>
</dbReference>
<keyword evidence="8" id="KW-1185">Reference proteome</keyword>
<name>X5MKL6_9HYPH</name>
<evidence type="ECO:0000313" key="8">
    <source>
        <dbReference type="Proteomes" id="UP000032160"/>
    </source>
</evidence>
<proteinExistence type="inferred from homology"/>
<dbReference type="InterPro" id="IPR051206">
    <property type="entry name" value="NAMLAA_amidase_2"/>
</dbReference>
<dbReference type="RefSeq" id="WP_043949578.1">
    <property type="nucleotide sequence ID" value="NZ_HG966617.1"/>
</dbReference>
<dbReference type="Pfam" id="PF01510">
    <property type="entry name" value="Amidase_2"/>
    <property type="match status" value="1"/>
</dbReference>
<evidence type="ECO:0000256" key="4">
    <source>
        <dbReference type="ARBA" id="ARBA00022801"/>
    </source>
</evidence>
<dbReference type="Pfam" id="PF01471">
    <property type="entry name" value="PG_binding_1"/>
    <property type="match status" value="1"/>
</dbReference>
<evidence type="ECO:0000256" key="3">
    <source>
        <dbReference type="ARBA" id="ARBA00011901"/>
    </source>
</evidence>
<dbReference type="KEGG" id="pect:BN1012_Phect476"/>
<evidence type="ECO:0000259" key="6">
    <source>
        <dbReference type="SMART" id="SM00644"/>
    </source>
</evidence>
<feature type="domain" description="N-acetylmuramoyl-L-alanine amidase" evidence="6">
    <location>
        <begin position="8"/>
        <end position="145"/>
    </location>
</feature>
<dbReference type="PANTHER" id="PTHR30417">
    <property type="entry name" value="N-ACETYLMURAMOYL-L-ALANINE AMIDASE AMID"/>
    <property type="match status" value="1"/>
</dbReference>
<dbReference type="GO" id="GO:0008745">
    <property type="term" value="F:N-acetylmuramoyl-L-alanine amidase activity"/>
    <property type="evidence" value="ECO:0007669"/>
    <property type="project" value="UniProtKB-EC"/>
</dbReference>
<reference evidence="7 8" key="1">
    <citation type="journal article" date="2014" name="Front. Genet.">
        <title>Genome and metabolic network of "Candidatus Phaeomarinobacter ectocarpi" Ec32, a new candidate genus of Alphaproteobacteria frequently associated with brown algae.</title>
        <authorList>
            <person name="Dittami S.M."/>
            <person name="Barbeyron T."/>
            <person name="Boyen C."/>
            <person name="Cambefort J."/>
            <person name="Collet G."/>
            <person name="Delage L."/>
            <person name="Gobet A."/>
            <person name="Groisillier A."/>
            <person name="Leblanc C."/>
            <person name="Michel G."/>
            <person name="Scornet D."/>
            <person name="Siegel A."/>
            <person name="Tapia J.E."/>
            <person name="Tonon T."/>
        </authorList>
    </citation>
    <scope>NUCLEOTIDE SEQUENCE [LARGE SCALE GENOMIC DNA]</scope>
    <source>
        <strain evidence="7 8">Ec32</strain>
    </source>
</reference>
<dbReference type="PATRIC" id="fig|1458461.3.peg.475"/>
<dbReference type="HOGENOM" id="CLU_049290_2_2_5"/>
<dbReference type="Proteomes" id="UP000032160">
    <property type="component" value="Chromosome I"/>
</dbReference>
<protein>
    <recommendedName>
        <fullName evidence="3">N-acetylmuramoyl-L-alanine amidase</fullName>
        <ecNumber evidence="3">3.5.1.28</ecNumber>
    </recommendedName>
</protein>
<dbReference type="EMBL" id="HG966617">
    <property type="protein sequence ID" value="CDO58690.1"/>
    <property type="molecule type" value="Genomic_DNA"/>
</dbReference>
<comment type="catalytic activity">
    <reaction evidence="1">
        <text>Hydrolyzes the link between N-acetylmuramoyl residues and L-amino acid residues in certain cell-wall glycopeptides.</text>
        <dbReference type="EC" id="3.5.1.28"/>
    </reaction>
</comment>
<dbReference type="GO" id="GO:0009254">
    <property type="term" value="P:peptidoglycan turnover"/>
    <property type="evidence" value="ECO:0007669"/>
    <property type="project" value="TreeGrafter"/>
</dbReference>
<dbReference type="Gene3D" id="1.10.101.10">
    <property type="entry name" value="PGBD-like superfamily/PGBD"/>
    <property type="match status" value="1"/>
</dbReference>
<evidence type="ECO:0000313" key="7">
    <source>
        <dbReference type="EMBL" id="CDO58690.1"/>
    </source>
</evidence>
<dbReference type="GO" id="GO:0019867">
    <property type="term" value="C:outer membrane"/>
    <property type="evidence" value="ECO:0007669"/>
    <property type="project" value="TreeGrafter"/>
</dbReference>
<evidence type="ECO:0000256" key="2">
    <source>
        <dbReference type="ARBA" id="ARBA00007553"/>
    </source>
</evidence>
<evidence type="ECO:0000256" key="5">
    <source>
        <dbReference type="ARBA" id="ARBA00023316"/>
    </source>
</evidence>
<dbReference type="CDD" id="cd06583">
    <property type="entry name" value="PGRP"/>
    <property type="match status" value="1"/>
</dbReference>
<dbReference type="STRING" id="1458461.BN1012_Phect476"/>
<dbReference type="InterPro" id="IPR036505">
    <property type="entry name" value="Amidase/PGRP_sf"/>
</dbReference>
<dbReference type="EC" id="3.5.1.28" evidence="3"/>
<dbReference type="Gene3D" id="3.40.80.10">
    <property type="entry name" value="Peptidoglycan recognition protein-like"/>
    <property type="match status" value="1"/>
</dbReference>
<keyword evidence="4 7" id="KW-0378">Hydrolase</keyword>
<dbReference type="InterPro" id="IPR036366">
    <property type="entry name" value="PGBDSf"/>
</dbReference>
<dbReference type="InterPro" id="IPR002477">
    <property type="entry name" value="Peptidoglycan-bd-like"/>
</dbReference>
<dbReference type="SUPFAM" id="SSF47090">
    <property type="entry name" value="PGBD-like"/>
    <property type="match status" value="1"/>
</dbReference>